<feature type="domain" description="Bacterial surface antigen (D15)" evidence="4">
    <location>
        <begin position="72"/>
        <end position="361"/>
    </location>
</feature>
<dbReference type="GO" id="GO:0019867">
    <property type="term" value="C:outer membrane"/>
    <property type="evidence" value="ECO:0007669"/>
    <property type="project" value="InterPro"/>
</dbReference>
<keyword evidence="6" id="KW-1185">Reference proteome</keyword>
<keyword evidence="3" id="KW-0732">Signal</keyword>
<gene>
    <name evidence="5" type="ORF">SAMN05216474_2556</name>
</gene>
<evidence type="ECO:0000313" key="5">
    <source>
        <dbReference type="EMBL" id="SFT82242.1"/>
    </source>
</evidence>
<evidence type="ECO:0000256" key="1">
    <source>
        <dbReference type="ARBA" id="ARBA00004370"/>
    </source>
</evidence>
<dbReference type="Gene3D" id="2.40.160.50">
    <property type="entry name" value="membrane protein fhac: a member of the omp85/tpsb transporter family"/>
    <property type="match status" value="1"/>
</dbReference>
<evidence type="ECO:0000256" key="2">
    <source>
        <dbReference type="ARBA" id="ARBA00023136"/>
    </source>
</evidence>
<keyword evidence="2" id="KW-0472">Membrane</keyword>
<dbReference type="AlphaFoldDB" id="A0A1I7B510"/>
<evidence type="ECO:0000259" key="4">
    <source>
        <dbReference type="Pfam" id="PF01103"/>
    </source>
</evidence>
<name>A0A1I7B510_9FLAO</name>
<protein>
    <submittedName>
        <fullName evidence="5">Surface antigen</fullName>
    </submittedName>
</protein>
<comment type="subcellular location">
    <subcellularLocation>
        <location evidence="1">Membrane</location>
    </subcellularLocation>
</comment>
<feature type="chain" id="PRO_5014601968" evidence="3">
    <location>
        <begin position="26"/>
        <end position="361"/>
    </location>
</feature>
<dbReference type="STRING" id="477690.SAMN05216474_2556"/>
<dbReference type="EMBL" id="FPAS01000004">
    <property type="protein sequence ID" value="SFT82242.1"/>
    <property type="molecule type" value="Genomic_DNA"/>
</dbReference>
<accession>A0A1I7B510</accession>
<reference evidence="5 6" key="1">
    <citation type="submission" date="2016-10" db="EMBL/GenBank/DDBJ databases">
        <authorList>
            <person name="de Groot N.N."/>
        </authorList>
    </citation>
    <scope>NUCLEOTIDE SEQUENCE [LARGE SCALE GENOMIC DNA]</scope>
    <source>
        <strain evidence="5 6">CGMCC 1.7005</strain>
    </source>
</reference>
<feature type="signal peptide" evidence="3">
    <location>
        <begin position="1"/>
        <end position="25"/>
    </location>
</feature>
<dbReference type="OrthoDB" id="9771071at2"/>
<organism evidence="5 6">
    <name type="scientific">Lishizhenia tianjinensis</name>
    <dbReference type="NCBI Taxonomy" id="477690"/>
    <lineage>
        <taxon>Bacteria</taxon>
        <taxon>Pseudomonadati</taxon>
        <taxon>Bacteroidota</taxon>
        <taxon>Flavobacteriia</taxon>
        <taxon>Flavobacteriales</taxon>
        <taxon>Crocinitomicaceae</taxon>
        <taxon>Lishizhenia</taxon>
    </lineage>
</organism>
<sequence>MFMKHGKLILFAFFSFSCFFSLSQADTLKQKIKVVGLPILYYQPETRWAGGVAGFLSFKTDPYQKDSLNWSQIALGGAYTQEKQILTYASFDVWMKKNAYNLNGEIGYYKYFYYFHGIGNDERSLESYNLNFARLRATFEKRVYPATYVGVKYVFDQMNFTRLDTMGIIYTQNLLGMGGGIISGLGMSARYDTRNSTFYPTQGYQIRANSTFYSPVFGSDYTYNVSEIDAIKYFDLKKDRVLATYVYGRFIAGDAPFFHLSMLGGNKKMRGYYQGFYRDKQLLGWQTEYRTPVWWRFGAVAFVGNAVVAPTFSQFALKHVKTTAGLGLRFLLDKERKINLRIDYALSKESSGFYLTIGEAF</sequence>
<proteinExistence type="predicted"/>
<evidence type="ECO:0000256" key="3">
    <source>
        <dbReference type="SAM" id="SignalP"/>
    </source>
</evidence>
<evidence type="ECO:0000313" key="6">
    <source>
        <dbReference type="Proteomes" id="UP000236454"/>
    </source>
</evidence>
<dbReference type="Pfam" id="PF01103">
    <property type="entry name" value="Omp85"/>
    <property type="match status" value="1"/>
</dbReference>
<dbReference type="PROSITE" id="PS51257">
    <property type="entry name" value="PROKAR_LIPOPROTEIN"/>
    <property type="match status" value="1"/>
</dbReference>
<dbReference type="InterPro" id="IPR000184">
    <property type="entry name" value="Bac_surfAg_D15"/>
</dbReference>
<dbReference type="Proteomes" id="UP000236454">
    <property type="component" value="Unassembled WGS sequence"/>
</dbReference>